<comment type="caution">
    <text evidence="2">The sequence shown here is derived from an EMBL/GenBank/DDBJ whole genome shotgun (WGS) entry which is preliminary data.</text>
</comment>
<gene>
    <name evidence="2" type="ORF">EYF80_026567</name>
</gene>
<feature type="region of interest" description="Disordered" evidence="1">
    <location>
        <begin position="1"/>
        <end position="21"/>
    </location>
</feature>
<protein>
    <submittedName>
        <fullName evidence="2">Uncharacterized protein</fullName>
    </submittedName>
</protein>
<dbReference type="Proteomes" id="UP000314294">
    <property type="component" value="Unassembled WGS sequence"/>
</dbReference>
<sequence>MEAALGSAPKREQTPYLGELPSALFQSNPGCGYGNEDAPAASLGAFRGRAGVGGTSVSAEGPPARTEALMKRRMSQRRSHERAGENEAQSHSRNVACNAAAAADVAAKGI</sequence>
<evidence type="ECO:0000313" key="3">
    <source>
        <dbReference type="Proteomes" id="UP000314294"/>
    </source>
</evidence>
<proteinExistence type="predicted"/>
<dbReference type="AlphaFoldDB" id="A0A4Z2HE97"/>
<feature type="compositionally biased region" description="Basic residues" evidence="1">
    <location>
        <begin position="71"/>
        <end position="80"/>
    </location>
</feature>
<evidence type="ECO:0000313" key="2">
    <source>
        <dbReference type="EMBL" id="TNN63224.1"/>
    </source>
</evidence>
<dbReference type="EMBL" id="SRLO01000278">
    <property type="protein sequence ID" value="TNN63224.1"/>
    <property type="molecule type" value="Genomic_DNA"/>
</dbReference>
<evidence type="ECO:0000256" key="1">
    <source>
        <dbReference type="SAM" id="MobiDB-lite"/>
    </source>
</evidence>
<reference evidence="2 3" key="1">
    <citation type="submission" date="2019-03" db="EMBL/GenBank/DDBJ databases">
        <title>First draft genome of Liparis tanakae, snailfish: a comprehensive survey of snailfish specific genes.</title>
        <authorList>
            <person name="Kim W."/>
            <person name="Song I."/>
            <person name="Jeong J.-H."/>
            <person name="Kim D."/>
            <person name="Kim S."/>
            <person name="Ryu S."/>
            <person name="Song J.Y."/>
            <person name="Lee S.K."/>
        </authorList>
    </citation>
    <scope>NUCLEOTIDE SEQUENCE [LARGE SCALE GENOMIC DNA]</scope>
    <source>
        <tissue evidence="2">Muscle</tissue>
    </source>
</reference>
<feature type="compositionally biased region" description="Basic and acidic residues" evidence="1">
    <location>
        <begin position="81"/>
        <end position="90"/>
    </location>
</feature>
<feature type="region of interest" description="Disordered" evidence="1">
    <location>
        <begin position="46"/>
        <end position="95"/>
    </location>
</feature>
<name>A0A4Z2HE97_9TELE</name>
<keyword evidence="3" id="KW-1185">Reference proteome</keyword>
<organism evidence="2 3">
    <name type="scientific">Liparis tanakae</name>
    <name type="common">Tanaka's snailfish</name>
    <dbReference type="NCBI Taxonomy" id="230148"/>
    <lineage>
        <taxon>Eukaryota</taxon>
        <taxon>Metazoa</taxon>
        <taxon>Chordata</taxon>
        <taxon>Craniata</taxon>
        <taxon>Vertebrata</taxon>
        <taxon>Euteleostomi</taxon>
        <taxon>Actinopterygii</taxon>
        <taxon>Neopterygii</taxon>
        <taxon>Teleostei</taxon>
        <taxon>Neoteleostei</taxon>
        <taxon>Acanthomorphata</taxon>
        <taxon>Eupercaria</taxon>
        <taxon>Perciformes</taxon>
        <taxon>Cottioidei</taxon>
        <taxon>Cottales</taxon>
        <taxon>Liparidae</taxon>
        <taxon>Liparis</taxon>
    </lineage>
</organism>
<accession>A0A4Z2HE97</accession>